<evidence type="ECO:0000313" key="2">
    <source>
        <dbReference type="Proteomes" id="UP000516173"/>
    </source>
</evidence>
<dbReference type="AlphaFoldDB" id="A0A7G1KLR2"/>
<keyword evidence="2" id="KW-1185">Reference proteome</keyword>
<dbReference type="KEGG" id="nwl:NWFMUON74_39690"/>
<sequence length="134" mass="15008">MTSLQSIATEGKDMSMSPVVVAPGLVLDETLYEVAAEGVLHHTPDRAPLTWETFTSPRRWWIIPDTDCLGFRAELTLHADRARTIRLNRWYRPTHRHNRTSSGKAVRVLCCHGRVGLHGYRCAGGGLSGERKCL</sequence>
<organism evidence="1 2">
    <name type="scientific">Nocardia wallacei</name>
    <dbReference type="NCBI Taxonomy" id="480035"/>
    <lineage>
        <taxon>Bacteria</taxon>
        <taxon>Bacillati</taxon>
        <taxon>Actinomycetota</taxon>
        <taxon>Actinomycetes</taxon>
        <taxon>Mycobacteriales</taxon>
        <taxon>Nocardiaceae</taxon>
        <taxon>Nocardia</taxon>
    </lineage>
</organism>
<dbReference type="EMBL" id="AP023396">
    <property type="protein sequence ID" value="BCK56197.1"/>
    <property type="molecule type" value="Genomic_DNA"/>
</dbReference>
<protein>
    <submittedName>
        <fullName evidence="1">Uncharacterized protein</fullName>
    </submittedName>
</protein>
<name>A0A7G1KLR2_9NOCA</name>
<gene>
    <name evidence="1" type="ORF">NWFMUON74_39690</name>
</gene>
<reference evidence="1 2" key="1">
    <citation type="submission" date="2020-08" db="EMBL/GenBank/DDBJ databases">
        <title>Genome Sequencing of Nocardia wallacei strain FMUON74 and assembly.</title>
        <authorList>
            <person name="Toyokawa M."/>
            <person name="Uesaka K."/>
        </authorList>
    </citation>
    <scope>NUCLEOTIDE SEQUENCE [LARGE SCALE GENOMIC DNA]</scope>
    <source>
        <strain evidence="1 2">FMUON74</strain>
    </source>
</reference>
<evidence type="ECO:0000313" key="1">
    <source>
        <dbReference type="EMBL" id="BCK56197.1"/>
    </source>
</evidence>
<dbReference type="Proteomes" id="UP000516173">
    <property type="component" value="Chromosome"/>
</dbReference>
<proteinExistence type="predicted"/>
<accession>A0A7G1KLR2</accession>